<organism evidence="2 3">
    <name type="scientific">Celeribacter baekdonensis</name>
    <dbReference type="NCBI Taxonomy" id="875171"/>
    <lineage>
        <taxon>Bacteria</taxon>
        <taxon>Pseudomonadati</taxon>
        <taxon>Pseudomonadota</taxon>
        <taxon>Alphaproteobacteria</taxon>
        <taxon>Rhodobacterales</taxon>
        <taxon>Roseobacteraceae</taxon>
        <taxon>Celeribacter</taxon>
    </lineage>
</organism>
<evidence type="ECO:0000313" key="3">
    <source>
        <dbReference type="Proteomes" id="UP000241447"/>
    </source>
</evidence>
<dbReference type="EMBL" id="CP028475">
    <property type="protein sequence ID" value="AVW91927.1"/>
    <property type="molecule type" value="Genomic_DNA"/>
</dbReference>
<protein>
    <submittedName>
        <fullName evidence="2">Uncharacterized protein</fullName>
    </submittedName>
</protein>
<evidence type="ECO:0000256" key="1">
    <source>
        <dbReference type="SAM" id="MobiDB-lite"/>
    </source>
</evidence>
<dbReference type="AlphaFoldDB" id="A0A2R4M4A3"/>
<reference evidence="2 3" key="1">
    <citation type="submission" date="2018-03" db="EMBL/GenBank/DDBJ databases">
        <title>The Complete Genome of Celeribacter baekdonensis strain LH4, a Thiosulfate-Oxidizing Alphaproteobacterium Isolated from Gulf of Mexico Continental Slope Sediments.</title>
        <authorList>
            <person name="Flood B.E."/>
            <person name="Bailey J.V."/>
            <person name="Leprich D."/>
        </authorList>
    </citation>
    <scope>NUCLEOTIDE SEQUENCE [LARGE SCALE GENOMIC DNA]</scope>
    <source>
        <strain evidence="2 3">LH4</strain>
    </source>
</reference>
<feature type="compositionally biased region" description="Acidic residues" evidence="1">
    <location>
        <begin position="50"/>
        <end position="71"/>
    </location>
</feature>
<dbReference type="RefSeq" id="WP_107720353.1">
    <property type="nucleotide sequence ID" value="NZ_CAXBOP010000005.1"/>
</dbReference>
<feature type="region of interest" description="Disordered" evidence="1">
    <location>
        <begin position="25"/>
        <end position="71"/>
    </location>
</feature>
<dbReference type="KEGG" id="cbak:DA792_13270"/>
<dbReference type="Proteomes" id="UP000241447">
    <property type="component" value="Chromosome"/>
</dbReference>
<accession>A0A2R4M4A3</accession>
<name>A0A2R4M4A3_9RHOB</name>
<gene>
    <name evidence="2" type="ORF">DA792_13270</name>
</gene>
<sequence>MLGLILMGLIGSYATYSIVENLLDDDNGHDGSDDEAGTPDETPSDGGSGEPDDSTDDTDPDDTPDLTEEDGLDLIGLSGIGADLEGAGAVSISLSQSTVDALAALDDGDAPVLLLSETDGETDLDSLSITLEDGAAGDGYLHMVQGDYMSDDTQYGVEMLIRSDSEDAPDGITFDENGTPVLADGQELILSAVNYIANGDTGLELYAGAQISDPDDELSTVYGYDADLYFPDDVSGTDLSLVTDGDALRLDLSEENMAASSGITYDTGVVFDPDNSTAYAGGLYTFTGSIAHYQDVTESFDPNAANEMIISVPDGYEVYEVINDNDYGDTGGDIYTINTYYVIVPAGTELTEASLTEIESDFESTSLVPSGTEVGVQAIAPTVDYAQIIAIQTQQSTASDDQFTSPGAIESTLDLTVNFEGVSGVSGTIDLSDGDPDWLTEARANVTV</sequence>
<proteinExistence type="predicted"/>
<evidence type="ECO:0000313" key="2">
    <source>
        <dbReference type="EMBL" id="AVW91927.1"/>
    </source>
</evidence>